<feature type="compositionally biased region" description="Basic residues" evidence="14">
    <location>
        <begin position="672"/>
        <end position="683"/>
    </location>
</feature>
<feature type="compositionally biased region" description="Low complexity" evidence="14">
    <location>
        <begin position="792"/>
        <end position="809"/>
    </location>
</feature>
<feature type="compositionally biased region" description="Polar residues" evidence="14">
    <location>
        <begin position="894"/>
        <end position="909"/>
    </location>
</feature>
<reference evidence="16" key="2">
    <citation type="submission" date="2025-08" db="UniProtKB">
        <authorList>
            <consortium name="Ensembl"/>
        </authorList>
    </citation>
    <scope>IDENTIFICATION</scope>
</reference>
<evidence type="ECO:0000256" key="4">
    <source>
        <dbReference type="ARBA" id="ARBA00022490"/>
    </source>
</evidence>
<dbReference type="PROSITE" id="PS51437">
    <property type="entry name" value="CG_1"/>
    <property type="match status" value="1"/>
</dbReference>
<dbReference type="InterPro" id="IPR000048">
    <property type="entry name" value="IQ_motif_EF-hand-BS"/>
</dbReference>
<feature type="region of interest" description="Disordered" evidence="14">
    <location>
        <begin position="894"/>
        <end position="919"/>
    </location>
</feature>
<feature type="compositionally biased region" description="Polar residues" evidence="14">
    <location>
        <begin position="622"/>
        <end position="636"/>
    </location>
</feature>
<dbReference type="InterPro" id="IPR013783">
    <property type="entry name" value="Ig-like_fold"/>
</dbReference>
<keyword evidence="10" id="KW-0539">Nucleus</keyword>
<evidence type="ECO:0000256" key="1">
    <source>
        <dbReference type="ARBA" id="ARBA00004123"/>
    </source>
</evidence>
<evidence type="ECO:0000256" key="5">
    <source>
        <dbReference type="ARBA" id="ARBA00022737"/>
    </source>
</evidence>
<comment type="subunit">
    <text evidence="11">May interact with calmodulin.</text>
</comment>
<comment type="similarity">
    <text evidence="3">Belongs to the CAMTA family.</text>
</comment>
<accession>A0A4W6DNA0</accession>
<dbReference type="GO" id="GO:0006357">
    <property type="term" value="P:regulation of transcription by RNA polymerase II"/>
    <property type="evidence" value="ECO:0007669"/>
    <property type="project" value="TreeGrafter"/>
</dbReference>
<protein>
    <recommendedName>
        <fullName evidence="13">Calmodulin-binding transcription activator 1</fullName>
    </recommendedName>
</protein>
<comment type="subcellular location">
    <subcellularLocation>
        <location evidence="2">Cytoplasm</location>
    </subcellularLocation>
    <subcellularLocation>
        <location evidence="1">Nucleus</location>
    </subcellularLocation>
</comment>
<dbReference type="Proteomes" id="UP000314980">
    <property type="component" value="Unassembled WGS sequence"/>
</dbReference>
<dbReference type="GeneTree" id="ENSGT00940000155203"/>
<dbReference type="GO" id="GO:0005634">
    <property type="term" value="C:nucleus"/>
    <property type="evidence" value="ECO:0007669"/>
    <property type="project" value="UniProtKB-SubCell"/>
</dbReference>
<feature type="compositionally biased region" description="Low complexity" evidence="14">
    <location>
        <begin position="477"/>
        <end position="495"/>
    </location>
</feature>
<feature type="region of interest" description="Disordered" evidence="14">
    <location>
        <begin position="1576"/>
        <end position="1603"/>
    </location>
</feature>
<feature type="region of interest" description="Disordered" evidence="14">
    <location>
        <begin position="622"/>
        <end position="642"/>
    </location>
</feature>
<dbReference type="InterPro" id="IPR005559">
    <property type="entry name" value="CG-1_dom"/>
</dbReference>
<dbReference type="InterPro" id="IPR014756">
    <property type="entry name" value="Ig_E-set"/>
</dbReference>
<feature type="region of interest" description="Disordered" evidence="14">
    <location>
        <begin position="1287"/>
        <end position="1389"/>
    </location>
</feature>
<sequence>MAAENKPEGLKKVRNPDRMYRSAVCYAGHGPPKSISDDTEMNNEHGHLKIYLPKKLLECLPKCTSLPKERHRWNTNEEIAAYLITFEKHEEWLTTSPKTRPQNGSMILYNRKKVKYRKDGYCWKKRKDGKTTREDHMKLKVQGVECLYGCYVHSSIIPTFHRRCYWLLQNPDIVLVHYLNVPAIEDCGKPCGPILCSINTDKKEWAKWTKEELIGQLKPMCAGSSVHHKCNSAKHRIISPKVDPRSGGYSSAHSEVQNNDVSEGKTEHSAHSGGKSSGGGGGGSAREKRNGKVHKPVLLHQNSTEVSSTNQVEVPDTTQNSPVSISSGLNSDPDMADSPVVTGMSHVASVMSGLSQSVFMSEVTGDPVYSMSPTGGPNTHLMGADATSQGLVLSVTSDRHKFAFPSGGVGEPGTTAAGDSLSMLSSAGVSEELVLSSSLDSGTIKIPETNMNFDPDCFLNNPKQGQTYGGSAMKTEGNSSSTSSSSGGSSSTNGNLQRSPTMSDNGYAFSSALVKNIKTEDTSFEQQLAKESGYQVGAVVNCGSGVSVSSGAGSGQGNLTLTPAGSLLPSGGGLSPSTTLEQMDFSAIDAKQDYASNATTVSYGQAMSSPHMQHQNRSPSFFLQDASQTSQAQQGRPSMGQKTHLMEHNSHDSGAYMGLQVVKTDSPGSNGHLHHHHQAHQTQHRANCNGGSPTEGPGQAGALQLLQYQGTFPGLGTEHEEVVGLEQPGSVSSAQAGTTENGAENLLKPGDHIQTCGAGNGEGGGAEHYLQQASDGGGGGTGGAGEGVSIHNGNNNSDGSNRSQQQQQLQPLLQGTSMVQGLYNAVGSHQGLGGGASNGGAGGTGMEISLDHFDISFGNQFSDLINDFISVDGSGTAMSAGGALYAHQLVTSHSSDSQNTAGGAPQQGQEDGGARGSGYSSSELCLQPCCSPQSLSGGAGAGGNTGEAGSLSYMNVAEVVSAAVAQGALGMLQATGRLFMVTDYSPEWSYPEGGVKVLITGPWQEASSNYSCLFDQISVPASLIQPGVLRCYCPAHDTGLVTLQVAVSNQIISNSVVFEYKARALPSLPSSQHDWLSLDDNQFRMSILERLEQMERRMAEMASHQQPSSAGSGGAGGGTGGTGGAGGGGGGGGGGGNNSQSQCVSGQMQASSSFESRVVVVCEKMMSRACWAKSKHLIHSKTFRGMTLLHLAAGQGYATLIQTLIKWRTKHADSIDLELEVDPLNVDHFSCTPLMWACALGHLEAAVVLYKWDRRALAIPDSLGRLPLSIARSRGHTKLAECLEQLQREEQQPPAPLPPTTRMSFSPGPDAPTTDSWMVSWANDSVVAPSGKKGGPATTTTTSSTTSLNPDLRRPRSEPSNYYSSEGQRDLPLAKKHKPNPELFQTRPDKAMSVPLSLEQQQLHKLSSSPKSLSSEGLSSDKSLSTGGSTGTARWTSRESFSNSGLGRKTLGVSGGSSLGKEKLVNRLRQREQLGMLVMADREMADAELLSYREDLENQDCLTQMDDLQVNMMTLAEHIIEATPERIKRENFTAADSVPLDTSGVSNTMNWLANYLGDVEQLPSIIHLRSLYNEPLTPSSNPSLSPGGSPLREGPLERSALPSPADWSEFINASNSKVERDLAQLTLSDPEQRELYEAARLVQTAFRKYKGRPLREQQEVAAAVIQRCYKKYKQLTWIALKYALYKKMTQAAILIQSKFRSYHEQKKFQQSRRAAVLIQQYYRSYKEFGRLKPHHRGAAAALVQHKLRGSLLTKRQDQAARKIMRFLRRCRHRVKELKRAREHETPQKSPLAM</sequence>
<dbReference type="Ensembl" id="ENSLCAT00010026970.1">
    <property type="protein sequence ID" value="ENSLCAP00010026409.1"/>
    <property type="gene ID" value="ENSLCAG00010012314.1"/>
</dbReference>
<feature type="compositionally biased region" description="Polar residues" evidence="14">
    <location>
        <begin position="729"/>
        <end position="742"/>
    </location>
</feature>
<dbReference type="FunFam" id="2.60.40.10:FF:000089">
    <property type="entry name" value="calmodulin-binding transcription activator 2 isoform X1"/>
    <property type="match status" value="1"/>
</dbReference>
<dbReference type="GO" id="GO:0005737">
    <property type="term" value="C:cytoplasm"/>
    <property type="evidence" value="ECO:0007669"/>
    <property type="project" value="UniProtKB-SubCell"/>
</dbReference>
<feature type="compositionally biased region" description="Low complexity" evidence="14">
    <location>
        <begin position="1403"/>
        <end position="1425"/>
    </location>
</feature>
<evidence type="ECO:0000259" key="15">
    <source>
        <dbReference type="PROSITE" id="PS51437"/>
    </source>
</evidence>
<dbReference type="Gene3D" id="1.20.5.190">
    <property type="match status" value="1"/>
</dbReference>
<evidence type="ECO:0000256" key="12">
    <source>
        <dbReference type="ARBA" id="ARBA00055757"/>
    </source>
</evidence>
<name>A0A4W6DNA0_LATCA</name>
<evidence type="ECO:0000256" key="11">
    <source>
        <dbReference type="ARBA" id="ARBA00029480"/>
    </source>
</evidence>
<evidence type="ECO:0000256" key="8">
    <source>
        <dbReference type="ARBA" id="ARBA00023159"/>
    </source>
</evidence>
<organism evidence="16 17">
    <name type="scientific">Lates calcarifer</name>
    <name type="common">Barramundi</name>
    <name type="synonym">Holocentrus calcarifer</name>
    <dbReference type="NCBI Taxonomy" id="8187"/>
    <lineage>
        <taxon>Eukaryota</taxon>
        <taxon>Metazoa</taxon>
        <taxon>Chordata</taxon>
        <taxon>Craniata</taxon>
        <taxon>Vertebrata</taxon>
        <taxon>Euteleostomi</taxon>
        <taxon>Actinopterygii</taxon>
        <taxon>Neopterygii</taxon>
        <taxon>Teleostei</taxon>
        <taxon>Neoteleostei</taxon>
        <taxon>Acanthomorphata</taxon>
        <taxon>Carangaria</taxon>
        <taxon>Carangaria incertae sedis</taxon>
        <taxon>Centropomidae</taxon>
        <taxon>Lates</taxon>
    </lineage>
</organism>
<keyword evidence="6" id="KW-0805">Transcription regulation</keyword>
<dbReference type="GO" id="GO:0003712">
    <property type="term" value="F:transcription coregulator activity"/>
    <property type="evidence" value="ECO:0007669"/>
    <property type="project" value="TreeGrafter"/>
</dbReference>
<feature type="region of interest" description="Disordered" evidence="14">
    <location>
        <begin position="729"/>
        <end position="809"/>
    </location>
</feature>
<proteinExistence type="inferred from homology"/>
<dbReference type="Pfam" id="PF03859">
    <property type="entry name" value="CG-1"/>
    <property type="match status" value="1"/>
</dbReference>
<keyword evidence="8" id="KW-0010">Activator</keyword>
<reference evidence="16" key="3">
    <citation type="submission" date="2025-09" db="UniProtKB">
        <authorList>
            <consortium name="Ensembl"/>
        </authorList>
    </citation>
    <scope>IDENTIFICATION</scope>
</reference>
<dbReference type="SMART" id="SM00015">
    <property type="entry name" value="IQ"/>
    <property type="match status" value="2"/>
</dbReference>
<feature type="domain" description="CG-1" evidence="15">
    <location>
        <begin position="62"/>
        <end position="187"/>
    </location>
</feature>
<feature type="region of interest" description="Disordered" evidence="14">
    <location>
        <begin position="1401"/>
        <end position="1459"/>
    </location>
</feature>
<feature type="region of interest" description="Disordered" evidence="14">
    <location>
        <begin position="1098"/>
        <end position="1144"/>
    </location>
</feature>
<evidence type="ECO:0000256" key="3">
    <source>
        <dbReference type="ARBA" id="ARBA00008267"/>
    </source>
</evidence>
<feature type="compositionally biased region" description="Gly residues" evidence="14">
    <location>
        <begin position="1111"/>
        <end position="1137"/>
    </location>
</feature>
<keyword evidence="17" id="KW-1185">Reference proteome</keyword>
<feature type="region of interest" description="Disordered" evidence="14">
    <location>
        <begin position="453"/>
        <end position="503"/>
    </location>
</feature>
<feature type="compositionally biased region" description="Polar residues" evidence="14">
    <location>
        <begin position="248"/>
        <end position="261"/>
    </location>
</feature>
<feature type="region of interest" description="Disordered" evidence="14">
    <location>
        <begin position="666"/>
        <end position="700"/>
    </location>
</feature>
<feature type="compositionally biased region" description="Gly residues" evidence="14">
    <location>
        <begin position="275"/>
        <end position="284"/>
    </location>
</feature>
<dbReference type="PROSITE" id="PS50096">
    <property type="entry name" value="IQ"/>
    <property type="match status" value="1"/>
</dbReference>
<dbReference type="Pfam" id="PF01833">
    <property type="entry name" value="TIG"/>
    <property type="match status" value="1"/>
</dbReference>
<dbReference type="FunFam" id="1.25.40.20:FF:000165">
    <property type="entry name" value="calmodulin-binding transcription activator 1 isoform X2"/>
    <property type="match status" value="1"/>
</dbReference>
<dbReference type="SMART" id="SM01076">
    <property type="entry name" value="CG-1"/>
    <property type="match status" value="1"/>
</dbReference>
<keyword evidence="9" id="KW-0804">Transcription</keyword>
<feature type="compositionally biased region" description="Low complexity" evidence="14">
    <location>
        <begin position="1576"/>
        <end position="1593"/>
    </location>
</feature>
<evidence type="ECO:0000313" key="17">
    <source>
        <dbReference type="Proteomes" id="UP000314980"/>
    </source>
</evidence>
<comment type="function">
    <text evidence="12">Transcriptional activator.</text>
</comment>
<dbReference type="GO" id="GO:0003690">
    <property type="term" value="F:double-stranded DNA binding"/>
    <property type="evidence" value="ECO:0007669"/>
    <property type="project" value="TreeGrafter"/>
</dbReference>
<dbReference type="GO" id="GO:0007399">
    <property type="term" value="P:nervous system development"/>
    <property type="evidence" value="ECO:0007669"/>
    <property type="project" value="UniProtKB-ARBA"/>
</dbReference>
<feature type="compositionally biased region" description="Gly residues" evidence="14">
    <location>
        <begin position="775"/>
        <end position="786"/>
    </location>
</feature>
<dbReference type="PANTHER" id="PTHR23335:SF11">
    <property type="entry name" value="CALMODULIN-BINDING TRANSCRIPTION ACTIVATOR 1"/>
    <property type="match status" value="1"/>
</dbReference>
<evidence type="ECO:0000256" key="6">
    <source>
        <dbReference type="ARBA" id="ARBA00023015"/>
    </source>
</evidence>
<keyword evidence="7" id="KW-0040">ANK repeat</keyword>
<dbReference type="InterPro" id="IPR002909">
    <property type="entry name" value="IPT_dom"/>
</dbReference>
<reference evidence="17" key="1">
    <citation type="submission" date="2015-09" db="EMBL/GenBank/DDBJ databases">
        <authorList>
            <person name="Sai Rama Sridatta P."/>
        </authorList>
    </citation>
    <scope>NUCLEOTIDE SEQUENCE [LARGE SCALE GENOMIC DNA]</scope>
</reference>
<evidence type="ECO:0000256" key="7">
    <source>
        <dbReference type="ARBA" id="ARBA00023043"/>
    </source>
</evidence>
<keyword evidence="5" id="KW-0677">Repeat</keyword>
<dbReference type="FunFam" id="1.20.5.190:FF:000038">
    <property type="entry name" value="calmodulin-binding transcription activator 1 isoform X2"/>
    <property type="match status" value="1"/>
</dbReference>
<evidence type="ECO:0000256" key="13">
    <source>
        <dbReference type="ARBA" id="ARBA00071877"/>
    </source>
</evidence>
<evidence type="ECO:0000256" key="2">
    <source>
        <dbReference type="ARBA" id="ARBA00004496"/>
    </source>
</evidence>
<evidence type="ECO:0000256" key="10">
    <source>
        <dbReference type="ARBA" id="ARBA00023242"/>
    </source>
</evidence>
<dbReference type="Gene3D" id="2.60.40.10">
    <property type="entry name" value="Immunoglobulins"/>
    <property type="match status" value="1"/>
</dbReference>
<gene>
    <name evidence="16" type="primary">CAMTA1</name>
    <name evidence="16" type="synonym">camta1a</name>
</gene>
<dbReference type="SUPFAM" id="SSF48403">
    <property type="entry name" value="Ankyrin repeat"/>
    <property type="match status" value="1"/>
</dbReference>
<feature type="compositionally biased region" description="Polar residues" evidence="14">
    <location>
        <begin position="300"/>
        <end position="330"/>
    </location>
</feature>
<evidence type="ECO:0000256" key="14">
    <source>
        <dbReference type="SAM" id="MobiDB-lite"/>
    </source>
</evidence>
<evidence type="ECO:0000313" key="16">
    <source>
        <dbReference type="Ensembl" id="ENSLCAP00010026409.1"/>
    </source>
</evidence>
<dbReference type="InterPro" id="IPR036770">
    <property type="entry name" value="Ankyrin_rpt-contain_sf"/>
</dbReference>
<feature type="region of interest" description="Disordered" evidence="14">
    <location>
        <begin position="235"/>
        <end position="337"/>
    </location>
</feature>
<keyword evidence="4" id="KW-0963">Cytoplasm</keyword>
<evidence type="ECO:0000256" key="9">
    <source>
        <dbReference type="ARBA" id="ARBA00023163"/>
    </source>
</evidence>
<dbReference type="Pfam" id="PF00612">
    <property type="entry name" value="IQ"/>
    <property type="match status" value="1"/>
</dbReference>
<dbReference type="Gene3D" id="1.25.40.20">
    <property type="entry name" value="Ankyrin repeat-containing domain"/>
    <property type="match status" value="1"/>
</dbReference>
<dbReference type="SUPFAM" id="SSF81296">
    <property type="entry name" value="E set domains"/>
    <property type="match status" value="1"/>
</dbReference>
<feature type="compositionally biased region" description="Low complexity" evidence="14">
    <location>
        <begin position="1338"/>
        <end position="1347"/>
    </location>
</feature>
<feature type="compositionally biased region" description="Polar residues" evidence="14">
    <location>
        <begin position="1431"/>
        <end position="1445"/>
    </location>
</feature>
<dbReference type="PANTHER" id="PTHR23335">
    <property type="entry name" value="CALMODULIN-BINDING TRANSCRIPTION ACTIVATOR CAMTA"/>
    <property type="match status" value="1"/>
</dbReference>